<dbReference type="AlphaFoldDB" id="A0A9W2YJP6"/>
<proteinExistence type="predicted"/>
<feature type="compositionally biased region" description="Basic and acidic residues" evidence="3">
    <location>
        <begin position="604"/>
        <end position="619"/>
    </location>
</feature>
<dbReference type="Pfam" id="PF00431">
    <property type="entry name" value="CUB"/>
    <property type="match status" value="1"/>
</dbReference>
<evidence type="ECO:0000259" key="6">
    <source>
        <dbReference type="PROSITE" id="PS01180"/>
    </source>
</evidence>
<protein>
    <submittedName>
        <fullName evidence="8">Uncharacterized protein LOC106079948</fullName>
    </submittedName>
</protein>
<evidence type="ECO:0000256" key="5">
    <source>
        <dbReference type="SAM" id="SignalP"/>
    </source>
</evidence>
<sequence>MRTLSPKMAASKALTVWFGLWSVLVSLSQCSVKYIHWKNSIPKDSSIQSDNYPGVYPINSNVTWVFETTYGQWGVFFRDFALSHDEDFTDGGDLIRLQSDRNGPVVTYTYSSDSRPYISKGSTLIISFLSDSIKDDPSARGFDLDILFGNTESDVRLKLHEAAKRKSNKNDDTGNDSLPVILIVTLTLLALAALCAAVVCAVKLKSAKKVKADDDRDVFGVRRGSGVRHSRHGSSTSPPQSPDQTDAPRVLTGRQGQNGHFGWMARAERSNSLNSSRRNRNAASSGHAAHASPGPGQHSHQYSNNSATDPDTPMAQGAASNEIVGSPPGADFKEVQQVFECVLDHVGQCRDTSHSFRFISDIDKKASRAACDESSGHASGKHADFKEMQQVFECVLDHMGQCRDTSHSFRFISDIDKKASRAARDESSGHASGKHANTYVSPLKRRENEETAKKASFHPEQTELEDYDDDICPPSYDSLLEGAVSETNISIGCYGNVVDAQCYLNNEMLPNHTSSGEYFTEGTEPETEGSYPRCRSSAWTTSGYPAVYVHQLPEFIVTDHSHSPSSSRRDPLSLCASPANHDLHPEDGKVCFVDGDGYAYIIPRRPEENDPQGEHHPQREPLSLSSTRYGPGPLSVVPDRMRVSQLANDLGYIDMLTETSPRAHNLENMYPSGQQACYANIAVTE</sequence>
<evidence type="ECO:0000256" key="4">
    <source>
        <dbReference type="SAM" id="Phobius"/>
    </source>
</evidence>
<evidence type="ECO:0000313" key="8">
    <source>
        <dbReference type="RefSeq" id="XP_055862889.1"/>
    </source>
</evidence>
<keyword evidence="1" id="KW-1015">Disulfide bond</keyword>
<feature type="compositionally biased region" description="Low complexity" evidence="3">
    <location>
        <begin position="270"/>
        <end position="292"/>
    </location>
</feature>
<keyword evidence="4" id="KW-1133">Transmembrane helix</keyword>
<comment type="caution">
    <text evidence="2">Lacks conserved residue(s) required for the propagation of feature annotation.</text>
</comment>
<feature type="compositionally biased region" description="Basic and acidic residues" evidence="3">
    <location>
        <begin position="444"/>
        <end position="453"/>
    </location>
</feature>
<feature type="compositionally biased region" description="Low complexity" evidence="3">
    <location>
        <begin position="233"/>
        <end position="245"/>
    </location>
</feature>
<feature type="region of interest" description="Disordered" evidence="3">
    <location>
        <begin position="422"/>
        <end position="470"/>
    </location>
</feature>
<dbReference type="OrthoDB" id="8641091at2759"/>
<evidence type="ECO:0000313" key="7">
    <source>
        <dbReference type="Proteomes" id="UP001165740"/>
    </source>
</evidence>
<dbReference type="InterPro" id="IPR035914">
    <property type="entry name" value="Sperma_CUB_dom_sf"/>
</dbReference>
<keyword evidence="7" id="KW-1185">Reference proteome</keyword>
<feature type="chain" id="PRO_5040928632" evidence="5">
    <location>
        <begin position="31"/>
        <end position="685"/>
    </location>
</feature>
<feature type="region of interest" description="Disordered" evidence="3">
    <location>
        <begin position="603"/>
        <end position="631"/>
    </location>
</feature>
<dbReference type="GeneID" id="106079948"/>
<reference evidence="8" key="1">
    <citation type="submission" date="2025-08" db="UniProtKB">
        <authorList>
            <consortium name="RefSeq"/>
        </authorList>
    </citation>
    <scope>IDENTIFICATION</scope>
</reference>
<name>A0A9W2YJP6_BIOGL</name>
<feature type="signal peptide" evidence="5">
    <location>
        <begin position="1"/>
        <end position="30"/>
    </location>
</feature>
<feature type="compositionally biased region" description="Polar residues" evidence="3">
    <location>
        <begin position="298"/>
        <end position="309"/>
    </location>
</feature>
<evidence type="ECO:0000256" key="2">
    <source>
        <dbReference type="PROSITE-ProRule" id="PRU00059"/>
    </source>
</evidence>
<keyword evidence="5" id="KW-0732">Signal</keyword>
<dbReference type="PROSITE" id="PS01180">
    <property type="entry name" value="CUB"/>
    <property type="match status" value="1"/>
</dbReference>
<feature type="transmembrane region" description="Helical" evidence="4">
    <location>
        <begin position="178"/>
        <end position="202"/>
    </location>
</feature>
<gene>
    <name evidence="8" type="primary">LOC106079948</name>
</gene>
<dbReference type="InterPro" id="IPR000859">
    <property type="entry name" value="CUB_dom"/>
</dbReference>
<feature type="domain" description="CUB" evidence="6">
    <location>
        <begin position="30"/>
        <end position="149"/>
    </location>
</feature>
<dbReference type="RefSeq" id="XP_055862889.1">
    <property type="nucleotide sequence ID" value="XM_056006914.1"/>
</dbReference>
<keyword evidence="4" id="KW-0812">Transmembrane</keyword>
<dbReference type="Proteomes" id="UP001165740">
    <property type="component" value="Chromosome 12"/>
</dbReference>
<dbReference type="SUPFAM" id="SSF49854">
    <property type="entry name" value="Spermadhesin, CUB domain"/>
    <property type="match status" value="1"/>
</dbReference>
<evidence type="ECO:0000256" key="3">
    <source>
        <dbReference type="SAM" id="MobiDB-lite"/>
    </source>
</evidence>
<dbReference type="CDD" id="cd00041">
    <property type="entry name" value="CUB"/>
    <property type="match status" value="1"/>
</dbReference>
<accession>A0A9W2YJP6</accession>
<dbReference type="Gene3D" id="2.60.120.290">
    <property type="entry name" value="Spermadhesin, CUB domain"/>
    <property type="match status" value="1"/>
</dbReference>
<keyword evidence="4" id="KW-0472">Membrane</keyword>
<evidence type="ECO:0000256" key="1">
    <source>
        <dbReference type="ARBA" id="ARBA00023157"/>
    </source>
</evidence>
<feature type="region of interest" description="Disordered" evidence="3">
    <location>
        <begin position="220"/>
        <end position="329"/>
    </location>
</feature>
<organism evidence="7 8">
    <name type="scientific">Biomphalaria glabrata</name>
    <name type="common">Bloodfluke planorb</name>
    <name type="synonym">Freshwater snail</name>
    <dbReference type="NCBI Taxonomy" id="6526"/>
    <lineage>
        <taxon>Eukaryota</taxon>
        <taxon>Metazoa</taxon>
        <taxon>Spiralia</taxon>
        <taxon>Lophotrochozoa</taxon>
        <taxon>Mollusca</taxon>
        <taxon>Gastropoda</taxon>
        <taxon>Heterobranchia</taxon>
        <taxon>Euthyneura</taxon>
        <taxon>Panpulmonata</taxon>
        <taxon>Hygrophila</taxon>
        <taxon>Lymnaeoidea</taxon>
        <taxon>Planorbidae</taxon>
        <taxon>Biomphalaria</taxon>
    </lineage>
</organism>